<evidence type="ECO:0000256" key="6">
    <source>
        <dbReference type="ARBA" id="ARBA00023004"/>
    </source>
</evidence>
<evidence type="ECO:0000313" key="16">
    <source>
        <dbReference type="EMBL" id="KAB1441923.1"/>
    </source>
</evidence>
<keyword evidence="16" id="KW-0675">Receptor</keyword>
<accession>A0A6N6N4B0</accession>
<keyword evidence="7" id="KW-0406">Ion transport</keyword>
<dbReference type="Gene3D" id="2.40.170.20">
    <property type="entry name" value="TonB-dependent receptor, beta-barrel domain"/>
    <property type="match status" value="1"/>
</dbReference>
<evidence type="ECO:0000256" key="7">
    <source>
        <dbReference type="ARBA" id="ARBA00023065"/>
    </source>
</evidence>
<dbReference type="InterPro" id="IPR039426">
    <property type="entry name" value="TonB-dep_rcpt-like"/>
</dbReference>
<dbReference type="PROSITE" id="PS52016">
    <property type="entry name" value="TONB_DEPENDENT_REC_3"/>
    <property type="match status" value="1"/>
</dbReference>
<dbReference type="GO" id="GO:0009279">
    <property type="term" value="C:cell outer membrane"/>
    <property type="evidence" value="ECO:0007669"/>
    <property type="project" value="UniProtKB-SubCell"/>
</dbReference>
<dbReference type="InterPro" id="IPR000531">
    <property type="entry name" value="Beta-barrel_TonB"/>
</dbReference>
<feature type="chain" id="PRO_5026655966" evidence="13">
    <location>
        <begin position="20"/>
        <end position="701"/>
    </location>
</feature>
<dbReference type="Pfam" id="PF00593">
    <property type="entry name" value="TonB_dep_Rec_b-barrel"/>
    <property type="match status" value="1"/>
</dbReference>
<dbReference type="CDD" id="cd01347">
    <property type="entry name" value="ligand_gated_channel"/>
    <property type="match status" value="1"/>
</dbReference>
<evidence type="ECO:0000256" key="8">
    <source>
        <dbReference type="ARBA" id="ARBA00023077"/>
    </source>
</evidence>
<sequence>MIVSVAVALLLTASVAAWAADDDGEALRLEPVTVSAEKRTQEAQDIPASMTVLEESDIRDMGIEDTSDLAEQVPNLEFNDVGSRRHGLMFLRGIKSLPTGEPATGFYVDDVNYSKSYMFNFPLFDVERIEVLKGPQGTLYGRNSIGGVINVHTRQPDNEVVANVGTTIANFDRKELRGSWSGPIIEDKLFMGIYAMAEESEGYMKNDVDADGGNGRHTDGQAMRLKLRCLASQDWEINLTLDGQQHDDGAYPFRRTARNGLVKAGAFPEDDRYHYSHDYEGTQENDCWGATLTSKYETGIGTFHSITGFRDFDSDEHIDADFSPLDRMVKRYIQNDDNVSQEFRLVSPDDDGPFKWLAGTYFFHMDSENKLTNTFGADSPTPGREVYFKTNKTNSGAAAFGQGTYTFFDKLDLTLGLRFEYEHAEADSTMENTPSGGPTVTAGHMDGSQDFTAFLPKLALAWHFDGDHMAYGTVARAHRSGGFNDASAPAGKESFDEEDSWLYEVGVKSYFMDQRLMLNLSGFYTTIEDEQLPLFETGYMQSYTANAGKSHRMGLEMESRFKVAQGLDLSANFSWIQAEFDEYEDTVLGVDYEGNTIFCVPEYTYGLALDYRRPLNEDWGFFGRINLTGVGSRYFDDANNVKEDPYNLVNLRVGVEGEHLDCYLWAKNVFDEEYVLFENTTAGIAEDGAPRTFGLTVDYRF</sequence>
<comment type="caution">
    <text evidence="16">The sequence shown here is derived from an EMBL/GenBank/DDBJ whole genome shotgun (WGS) entry which is preliminary data.</text>
</comment>
<dbReference type="InterPro" id="IPR012910">
    <property type="entry name" value="Plug_dom"/>
</dbReference>
<evidence type="ECO:0000313" key="17">
    <source>
        <dbReference type="Proteomes" id="UP000438699"/>
    </source>
</evidence>
<evidence type="ECO:0000256" key="4">
    <source>
        <dbReference type="ARBA" id="ARBA00022496"/>
    </source>
</evidence>
<dbReference type="PANTHER" id="PTHR32552:SF81">
    <property type="entry name" value="TONB-DEPENDENT OUTER MEMBRANE RECEPTOR"/>
    <property type="match status" value="1"/>
</dbReference>
<keyword evidence="3 11" id="KW-1134">Transmembrane beta strand</keyword>
<evidence type="ECO:0000259" key="15">
    <source>
        <dbReference type="Pfam" id="PF07715"/>
    </source>
</evidence>
<comment type="subcellular location">
    <subcellularLocation>
        <location evidence="1 11">Cell outer membrane</location>
        <topology evidence="1 11">Multi-pass membrane protein</topology>
    </subcellularLocation>
</comment>
<evidence type="ECO:0000256" key="3">
    <source>
        <dbReference type="ARBA" id="ARBA00022452"/>
    </source>
</evidence>
<name>A0A6N6N4B0_9BACT</name>
<keyword evidence="6" id="KW-0408">Iron</keyword>
<organism evidence="16 17">
    <name type="scientific">Pseudodesulfovibrio senegalensis</name>
    <dbReference type="NCBI Taxonomy" id="1721087"/>
    <lineage>
        <taxon>Bacteria</taxon>
        <taxon>Pseudomonadati</taxon>
        <taxon>Thermodesulfobacteriota</taxon>
        <taxon>Desulfovibrionia</taxon>
        <taxon>Desulfovibrionales</taxon>
        <taxon>Desulfovibrionaceae</taxon>
    </lineage>
</organism>
<keyword evidence="4" id="KW-0410">Iron transport</keyword>
<dbReference type="Proteomes" id="UP000438699">
    <property type="component" value="Unassembled WGS sequence"/>
</dbReference>
<dbReference type="Pfam" id="PF07715">
    <property type="entry name" value="Plug"/>
    <property type="match status" value="1"/>
</dbReference>
<evidence type="ECO:0000256" key="1">
    <source>
        <dbReference type="ARBA" id="ARBA00004571"/>
    </source>
</evidence>
<proteinExistence type="inferred from homology"/>
<evidence type="ECO:0000256" key="2">
    <source>
        <dbReference type="ARBA" id="ARBA00022448"/>
    </source>
</evidence>
<keyword evidence="13" id="KW-0732">Signal</keyword>
<evidence type="ECO:0000256" key="10">
    <source>
        <dbReference type="ARBA" id="ARBA00023237"/>
    </source>
</evidence>
<evidence type="ECO:0000256" key="9">
    <source>
        <dbReference type="ARBA" id="ARBA00023136"/>
    </source>
</evidence>
<keyword evidence="17" id="KW-1185">Reference proteome</keyword>
<keyword evidence="10 11" id="KW-0998">Cell outer membrane</keyword>
<dbReference type="EMBL" id="WAIE01000003">
    <property type="protein sequence ID" value="KAB1441923.1"/>
    <property type="molecule type" value="Genomic_DNA"/>
</dbReference>
<dbReference type="InterPro" id="IPR036942">
    <property type="entry name" value="Beta-barrel_TonB_sf"/>
</dbReference>
<dbReference type="SUPFAM" id="SSF56935">
    <property type="entry name" value="Porins"/>
    <property type="match status" value="1"/>
</dbReference>
<keyword evidence="9 11" id="KW-0472">Membrane</keyword>
<gene>
    <name evidence="16" type="ORF">F8A88_09415</name>
</gene>
<dbReference type="AlphaFoldDB" id="A0A6N6N4B0"/>
<dbReference type="OrthoDB" id="9763670at2"/>
<evidence type="ECO:0000256" key="5">
    <source>
        <dbReference type="ARBA" id="ARBA00022692"/>
    </source>
</evidence>
<evidence type="ECO:0000256" key="12">
    <source>
        <dbReference type="RuleBase" id="RU003357"/>
    </source>
</evidence>
<protein>
    <submittedName>
        <fullName evidence="16">TonB-dependent receptor</fullName>
    </submittedName>
</protein>
<dbReference type="PANTHER" id="PTHR32552">
    <property type="entry name" value="FERRICHROME IRON RECEPTOR-RELATED"/>
    <property type="match status" value="1"/>
</dbReference>
<evidence type="ECO:0000259" key="14">
    <source>
        <dbReference type="Pfam" id="PF00593"/>
    </source>
</evidence>
<feature type="domain" description="TonB-dependent receptor-like beta-barrel" evidence="14">
    <location>
        <begin position="249"/>
        <end position="669"/>
    </location>
</feature>
<feature type="domain" description="TonB-dependent receptor plug" evidence="15">
    <location>
        <begin position="43"/>
        <end position="148"/>
    </location>
</feature>
<keyword evidence="5 11" id="KW-0812">Transmembrane</keyword>
<evidence type="ECO:0000256" key="11">
    <source>
        <dbReference type="PROSITE-ProRule" id="PRU01360"/>
    </source>
</evidence>
<dbReference type="GO" id="GO:0006826">
    <property type="term" value="P:iron ion transport"/>
    <property type="evidence" value="ECO:0007669"/>
    <property type="project" value="UniProtKB-KW"/>
</dbReference>
<evidence type="ECO:0000256" key="13">
    <source>
        <dbReference type="SAM" id="SignalP"/>
    </source>
</evidence>
<keyword evidence="8 12" id="KW-0798">TonB box</keyword>
<comment type="similarity">
    <text evidence="11 12">Belongs to the TonB-dependent receptor family.</text>
</comment>
<keyword evidence="2 11" id="KW-0813">Transport</keyword>
<reference evidence="16 17" key="1">
    <citation type="journal article" date="2017" name="Int. J. Syst. Evol. Microbiol.">
        <title>Desulfovibrio senegalensis sp. nov., a mesophilic sulfate reducer isolated from marine sediment.</title>
        <authorList>
            <person name="Thioye A."/>
            <person name="Gam Z.B.A."/>
            <person name="Mbengue M."/>
            <person name="Cayol J.L."/>
            <person name="Joseph-Bartoli M."/>
            <person name="Toure-Kane C."/>
            <person name="Labat M."/>
        </authorList>
    </citation>
    <scope>NUCLEOTIDE SEQUENCE [LARGE SCALE GENOMIC DNA]</scope>
    <source>
        <strain evidence="16 17">DSM 101509</strain>
    </source>
</reference>
<feature type="signal peptide" evidence="13">
    <location>
        <begin position="1"/>
        <end position="19"/>
    </location>
</feature>